<evidence type="ECO:0000313" key="1">
    <source>
        <dbReference type="EMBL" id="GAA4007055.1"/>
    </source>
</evidence>
<comment type="caution">
    <text evidence="1">The sequence shown here is derived from an EMBL/GenBank/DDBJ whole genome shotgun (WGS) entry which is preliminary data.</text>
</comment>
<accession>A0ABP7S5J9</accession>
<dbReference type="Proteomes" id="UP001500567">
    <property type="component" value="Unassembled WGS sequence"/>
</dbReference>
<gene>
    <name evidence="1" type="ORF">GCM10022408_18670</name>
</gene>
<dbReference type="EMBL" id="BAABDJ010000015">
    <property type="protein sequence ID" value="GAA4007055.1"/>
    <property type="molecule type" value="Genomic_DNA"/>
</dbReference>
<name>A0ABP7S5J9_9BACT</name>
<evidence type="ECO:0000313" key="2">
    <source>
        <dbReference type="Proteomes" id="UP001500567"/>
    </source>
</evidence>
<organism evidence="1 2">
    <name type="scientific">Hymenobacter fastidiosus</name>
    <dbReference type="NCBI Taxonomy" id="486264"/>
    <lineage>
        <taxon>Bacteria</taxon>
        <taxon>Pseudomonadati</taxon>
        <taxon>Bacteroidota</taxon>
        <taxon>Cytophagia</taxon>
        <taxon>Cytophagales</taxon>
        <taxon>Hymenobacteraceae</taxon>
        <taxon>Hymenobacter</taxon>
    </lineage>
</organism>
<sequence length="379" mass="41972">MVQKNQYALTQSNGQFAGTGWEKLQLDVQKSQLVLVGEDHGMAQIPGFTTALARVLQPALYVAEIDKYQARDLNRLAAQPGLPSTFEKQHPMALSFYSWAEEFELARSLLAQNVSIVGIEQVGSATPGRFFGLLAGQVKSPPARAYLRQRAVVYQARDRAGMVTGQYDTSTMIALQQSGVDSLRAFTRQESPAVRQMVEDFVASWQIFQLNKAGKPGAHRTRINLMKRNLLTELQAYQSVGQPLPKMLFKFGAYHLGRGRSIWGDMYDVGNLAMSLADSHDQKSLHIFIMGKQGTKVGGANPDDFTRNVTSYSSADEAMVKPFMAQTKPGSAWQVFDLRPLRRALLSEQLTVASQALEATILGYDYVVIIPETTASHNY</sequence>
<reference evidence="2" key="1">
    <citation type="journal article" date="2019" name="Int. J. Syst. Evol. Microbiol.">
        <title>The Global Catalogue of Microorganisms (GCM) 10K type strain sequencing project: providing services to taxonomists for standard genome sequencing and annotation.</title>
        <authorList>
            <consortium name="The Broad Institute Genomics Platform"/>
            <consortium name="The Broad Institute Genome Sequencing Center for Infectious Disease"/>
            <person name="Wu L."/>
            <person name="Ma J."/>
        </authorList>
    </citation>
    <scope>NUCLEOTIDE SEQUENCE [LARGE SCALE GENOMIC DNA]</scope>
    <source>
        <strain evidence="2">JCM 17224</strain>
    </source>
</reference>
<protein>
    <recommendedName>
        <fullName evidence="3">Haem-binding uptake Tiki superfamily ChaN domain-containing protein</fullName>
    </recommendedName>
</protein>
<proteinExistence type="predicted"/>
<keyword evidence="2" id="KW-1185">Reference proteome</keyword>
<evidence type="ECO:0008006" key="3">
    <source>
        <dbReference type="Google" id="ProtNLM"/>
    </source>
</evidence>